<dbReference type="AlphaFoldDB" id="A0A8H3WEU2"/>
<dbReference type="InterPro" id="IPR003593">
    <property type="entry name" value="AAA+_ATPase"/>
</dbReference>
<dbReference type="GO" id="GO:0016887">
    <property type="term" value="F:ATP hydrolysis activity"/>
    <property type="evidence" value="ECO:0007669"/>
    <property type="project" value="InterPro"/>
</dbReference>
<evidence type="ECO:0000256" key="1">
    <source>
        <dbReference type="SAM" id="SignalP"/>
    </source>
</evidence>
<gene>
    <name evidence="3" type="ORF">GQ607_007873</name>
</gene>
<dbReference type="InterPro" id="IPR027417">
    <property type="entry name" value="P-loop_NTPase"/>
</dbReference>
<organism evidence="3 4">
    <name type="scientific">Colletotrichum asianum</name>
    <dbReference type="NCBI Taxonomy" id="702518"/>
    <lineage>
        <taxon>Eukaryota</taxon>
        <taxon>Fungi</taxon>
        <taxon>Dikarya</taxon>
        <taxon>Ascomycota</taxon>
        <taxon>Pezizomycotina</taxon>
        <taxon>Sordariomycetes</taxon>
        <taxon>Hypocreomycetidae</taxon>
        <taxon>Glomerellales</taxon>
        <taxon>Glomerellaceae</taxon>
        <taxon>Colletotrichum</taxon>
        <taxon>Colletotrichum gloeosporioides species complex</taxon>
    </lineage>
</organism>
<feature type="chain" id="PRO_5034457603" evidence="1">
    <location>
        <begin position="21"/>
        <end position="835"/>
    </location>
</feature>
<reference evidence="3 4" key="1">
    <citation type="submission" date="2019-12" db="EMBL/GenBank/DDBJ databases">
        <title>A genome sequence resource for the geographically widespread anthracnose pathogen Colletotrichum asianum.</title>
        <authorList>
            <person name="Meng Y."/>
        </authorList>
    </citation>
    <scope>NUCLEOTIDE SEQUENCE [LARGE SCALE GENOMIC DNA]</scope>
    <source>
        <strain evidence="3 4">ICMP 18580</strain>
    </source>
</reference>
<comment type="caution">
    <text evidence="3">The sequence shown here is derived from an EMBL/GenBank/DDBJ whole genome shotgun (WGS) entry which is preliminary data.</text>
</comment>
<accession>A0A8H3WEU2</accession>
<dbReference type="EMBL" id="WOWK01000040">
    <property type="protein sequence ID" value="KAF0324980.1"/>
    <property type="molecule type" value="Genomic_DNA"/>
</dbReference>
<keyword evidence="1" id="KW-0732">Signal</keyword>
<name>A0A8H3WEU2_9PEZI</name>
<feature type="domain" description="AAA+ ATPase" evidence="2">
    <location>
        <begin position="589"/>
        <end position="716"/>
    </location>
</feature>
<dbReference type="Pfam" id="PF00004">
    <property type="entry name" value="AAA"/>
    <property type="match status" value="1"/>
</dbReference>
<evidence type="ECO:0000313" key="4">
    <source>
        <dbReference type="Proteomes" id="UP000434172"/>
    </source>
</evidence>
<dbReference type="Pfam" id="PF23232">
    <property type="entry name" value="AAA_lid_13"/>
    <property type="match status" value="1"/>
</dbReference>
<dbReference type="InterPro" id="IPR003959">
    <property type="entry name" value="ATPase_AAA_core"/>
</dbReference>
<dbReference type="PANTHER" id="PTHR46411">
    <property type="entry name" value="FAMILY ATPASE, PUTATIVE-RELATED"/>
    <property type="match status" value="1"/>
</dbReference>
<dbReference type="Proteomes" id="UP000434172">
    <property type="component" value="Unassembled WGS sequence"/>
</dbReference>
<evidence type="ECO:0000259" key="2">
    <source>
        <dbReference type="SMART" id="SM00382"/>
    </source>
</evidence>
<proteinExistence type="predicted"/>
<dbReference type="PANTHER" id="PTHR46411:SF2">
    <property type="entry name" value="AAA+ ATPASE DOMAIN-CONTAINING PROTEIN"/>
    <property type="match status" value="1"/>
</dbReference>
<dbReference type="Gene3D" id="3.40.50.300">
    <property type="entry name" value="P-loop containing nucleotide triphosphate hydrolases"/>
    <property type="match status" value="1"/>
</dbReference>
<dbReference type="CDD" id="cd19481">
    <property type="entry name" value="RecA-like_protease"/>
    <property type="match status" value="1"/>
</dbReference>
<evidence type="ECO:0000313" key="3">
    <source>
        <dbReference type="EMBL" id="KAF0324980.1"/>
    </source>
</evidence>
<dbReference type="OrthoDB" id="4849290at2759"/>
<dbReference type="InterPro" id="IPR056599">
    <property type="entry name" value="AAA_lid_fung"/>
</dbReference>
<sequence>MHINFKAVALLAFAVPLVAAAPSEGNIDSSLAKRQRQYQCETSNDLGACNNAITKLRGHEARGCDVWSCIGAFAAVIPTCAAAVDELFLNSEASEQQPRYRPHTTIDWRREMCRLLDVSPHTPDDELLEAMESASDSLRDSERLKYRVLQQQGPPKCEIINKIYCHHTRTENLYLEEPWVVESGPFNAHLRGSHAVPHLELHLERNKEITFIVYRRFECCGVPPPKDFNYHGRVTSLLDSDPSSFLKAEHISLISEELSDRLREVAEGVLVGIPHPKFNRQFDDKIAYPYLWWFHRRHDIEEFTETLPQSEKQHLAVFQQYIHGRLAKDWGMVDSLLGSGRITAEYIQYLFVPNKILISKTEGSNQHQLRGVIATHWLEILPNSAQGFKAVISVSTWEFRGTFHQVQQKIIIDKLPECDVDGSFAVSDLMSVYPIEYATSETVQSLEERGRMFWKCRHRNYVSSSRFSDDSLKASPDSRFMVDYRTYSQMHPSEEPISDDHTGYEITHDDDFDHDNAFFMCLPTRIPGFNMQKKEWVSLDVEFINDVEWNDQAFEHLVIDTETKELVKAVVTTQLRAEENTDLIRGKGNGLFILLHGGPGTGKTLTAESVAEIAKKPLYRVTCGDIGTKAEEVEKYLDTVLLLGKIWGCVVLLDEADVFLEERTLKNLERNALVSVFLRVLEYYDGILILTSNRVGTFDEAFKSRIQLNLRYKNLNEQQRLQIWTNFIDRIETLDTHRITSSGNSKRNGSFQQDVGINSEEIRQHLPELATANLNGRQIRNVISTARQLAVYRKMRLGYEHIACVIGEASKFDEYLKELSQGYTADDIRRGRGER</sequence>
<dbReference type="GO" id="GO:0005524">
    <property type="term" value="F:ATP binding"/>
    <property type="evidence" value="ECO:0007669"/>
    <property type="project" value="InterPro"/>
</dbReference>
<keyword evidence="4" id="KW-1185">Reference proteome</keyword>
<feature type="signal peptide" evidence="1">
    <location>
        <begin position="1"/>
        <end position="20"/>
    </location>
</feature>
<dbReference type="Gene3D" id="1.10.1740.120">
    <property type="match status" value="1"/>
</dbReference>
<protein>
    <submittedName>
        <fullName evidence="3">AAA family ATPase</fullName>
    </submittedName>
</protein>
<dbReference type="SMART" id="SM00382">
    <property type="entry name" value="AAA"/>
    <property type="match status" value="1"/>
</dbReference>
<dbReference type="SUPFAM" id="SSF52540">
    <property type="entry name" value="P-loop containing nucleoside triphosphate hydrolases"/>
    <property type="match status" value="1"/>
</dbReference>